<comment type="caution">
    <text evidence="2">The sequence shown here is derived from an EMBL/GenBank/DDBJ whole genome shotgun (WGS) entry which is preliminary data.</text>
</comment>
<dbReference type="InterPro" id="IPR021370">
    <property type="entry name" value="DUF2987"/>
</dbReference>
<sequence>MTPLKSLLMGSAVALLSSAVCADPLEVEYASFYSHLRKLDNEDLTALQFSFGFKHVGTSTLCHIENALVHTDKQDIPLVVTPEQRFHLPYEKALKLAQATVRIELTEPSNQCDMSVLLETKPEYLKTHYQSEELTLLLDQYRAFFDDMGGFLSFMMPDAVGLKFWFDGEVSTSLTNVTVTDGTLTLPEQIIAQGEAIEFGTLPKRITAITDGE</sequence>
<evidence type="ECO:0000313" key="2">
    <source>
        <dbReference type="EMBL" id="MCC2615715.1"/>
    </source>
</evidence>
<evidence type="ECO:0000256" key="1">
    <source>
        <dbReference type="SAM" id="SignalP"/>
    </source>
</evidence>
<dbReference type="RefSeq" id="WP_229157878.1">
    <property type="nucleotide sequence ID" value="NZ_JAJEWP010000001.1"/>
</dbReference>
<feature type="signal peptide" evidence="1">
    <location>
        <begin position="1"/>
        <end position="22"/>
    </location>
</feature>
<gene>
    <name evidence="2" type="ORF">LJ739_05625</name>
</gene>
<dbReference type="Proteomes" id="UP001520878">
    <property type="component" value="Unassembled WGS sequence"/>
</dbReference>
<proteinExistence type="predicted"/>
<reference evidence="2 3" key="1">
    <citation type="submission" date="2021-10" db="EMBL/GenBank/DDBJ databases">
        <title>Draft genome of Aestuariibacter halophilus JC2043.</title>
        <authorList>
            <person name="Emsley S.A."/>
            <person name="Pfannmuller K.M."/>
            <person name="Ushijima B."/>
            <person name="Saw J.H."/>
            <person name="Videau P."/>
        </authorList>
    </citation>
    <scope>NUCLEOTIDE SEQUENCE [LARGE SCALE GENOMIC DNA]</scope>
    <source>
        <strain evidence="2 3">JC2043</strain>
    </source>
</reference>
<dbReference type="Pfam" id="PF11205">
    <property type="entry name" value="DUF2987"/>
    <property type="match status" value="1"/>
</dbReference>
<dbReference type="EMBL" id="JAJEWP010000001">
    <property type="protein sequence ID" value="MCC2615715.1"/>
    <property type="molecule type" value="Genomic_DNA"/>
</dbReference>
<accession>A0ABS8G5A8</accession>
<evidence type="ECO:0000313" key="3">
    <source>
        <dbReference type="Proteomes" id="UP001520878"/>
    </source>
</evidence>
<keyword evidence="1" id="KW-0732">Signal</keyword>
<organism evidence="2 3">
    <name type="scientific">Fluctibacter halophilus</name>
    <dbReference type="NCBI Taxonomy" id="226011"/>
    <lineage>
        <taxon>Bacteria</taxon>
        <taxon>Pseudomonadati</taxon>
        <taxon>Pseudomonadota</taxon>
        <taxon>Gammaproteobacteria</taxon>
        <taxon>Alteromonadales</taxon>
        <taxon>Alteromonadaceae</taxon>
        <taxon>Fluctibacter</taxon>
    </lineage>
</organism>
<feature type="chain" id="PRO_5045799318" evidence="1">
    <location>
        <begin position="23"/>
        <end position="213"/>
    </location>
</feature>
<protein>
    <submittedName>
        <fullName evidence="2">DUF2987 domain-containing protein</fullName>
    </submittedName>
</protein>
<name>A0ABS8G5A8_9ALTE</name>
<keyword evidence="3" id="KW-1185">Reference proteome</keyword>